<dbReference type="InterPro" id="IPR019734">
    <property type="entry name" value="TPR_rpt"/>
</dbReference>
<dbReference type="InterPro" id="IPR011990">
    <property type="entry name" value="TPR-like_helical_dom_sf"/>
</dbReference>
<reference evidence="2 3" key="1">
    <citation type="submission" date="2019-03" db="EMBL/GenBank/DDBJ databases">
        <title>Alkanindiges illinoisensis: a potential pathogenic isolated from ascites of a gastric cancer patient with abdominal metastasis.</title>
        <authorList>
            <person name="Hu X."/>
            <person name="Yang B."/>
            <person name="Yan X."/>
            <person name="Lin L."/>
            <person name="Zhao H."/>
            <person name="Zhou F."/>
            <person name="Su B."/>
            <person name="Chen J."/>
            <person name="Rui Y."/>
            <person name="Wang Q."/>
            <person name="Zheng L."/>
        </authorList>
    </citation>
    <scope>NUCLEOTIDE SEQUENCE [LARGE SCALE GENOMIC DNA]</scope>
    <source>
        <strain evidence="2 3">NFYY 23406</strain>
    </source>
</reference>
<dbReference type="PANTHER" id="PTHR44809:SF1">
    <property type="entry name" value="PROTEIN O-MANNOSYL-TRANSFERASE TMTC1"/>
    <property type="match status" value="1"/>
</dbReference>
<dbReference type="Pfam" id="PF13432">
    <property type="entry name" value="TPR_16"/>
    <property type="match status" value="3"/>
</dbReference>
<dbReference type="PROSITE" id="PS51257">
    <property type="entry name" value="PROKAR_LIPOPROTEIN"/>
    <property type="match status" value="1"/>
</dbReference>
<evidence type="ECO:0000313" key="3">
    <source>
        <dbReference type="Proteomes" id="UP000297834"/>
    </source>
</evidence>
<feature type="repeat" description="TPR" evidence="1">
    <location>
        <begin position="150"/>
        <end position="183"/>
    </location>
</feature>
<feature type="repeat" description="TPR" evidence="1">
    <location>
        <begin position="43"/>
        <end position="76"/>
    </location>
</feature>
<dbReference type="InterPro" id="IPR013360">
    <property type="entry name" value="Pilus_4_PilW"/>
</dbReference>
<dbReference type="PROSITE" id="PS50005">
    <property type="entry name" value="TPR"/>
    <property type="match status" value="2"/>
</dbReference>
<dbReference type="RefSeq" id="WP_134243683.1">
    <property type="nucleotide sequence ID" value="NZ_SNTY01000013.1"/>
</dbReference>
<evidence type="ECO:0000313" key="2">
    <source>
        <dbReference type="EMBL" id="TEU30062.1"/>
    </source>
</evidence>
<keyword evidence="3" id="KW-1185">Reference proteome</keyword>
<dbReference type="InterPro" id="IPR052943">
    <property type="entry name" value="TMTC_O-mannosyl-trnsfr"/>
</dbReference>
<accession>A0A4Y7XE70</accession>
<gene>
    <name evidence="2" type="primary">pilW</name>
    <name evidence="2" type="ORF">E2B99_03910</name>
</gene>
<evidence type="ECO:0000256" key="1">
    <source>
        <dbReference type="PROSITE-ProRule" id="PRU00339"/>
    </source>
</evidence>
<name>A0A4Y7XE70_9GAMM</name>
<sequence>MTHIRDGQPVHLGTICALALGVALTLTGCQTTHKLKADPKAAVATRTALAAEYIRSGDLDAAKRNLDEALETEPSSVEANNMMGVLLQQEGSPSNVAKAEAYFKRAISLDPKYAQARNNYGVYLSGRKRYPEAIAQFREAGAALGYEGRTAALENLGRTYLQVNDSKNAEKAFKQALQANRDSVIAKLELAEIFLQRNQIKDASALYNDYLRQIGSQKQGARSLWLGIRIARAERDTIRMKNFINQLGADYPASTEYQRYLQLQQTPEAVWK</sequence>
<organism evidence="2 3">
    <name type="scientific">Alkanindiges illinoisensis</name>
    <dbReference type="NCBI Taxonomy" id="197183"/>
    <lineage>
        <taxon>Bacteria</taxon>
        <taxon>Pseudomonadati</taxon>
        <taxon>Pseudomonadota</taxon>
        <taxon>Gammaproteobacteria</taxon>
        <taxon>Moraxellales</taxon>
        <taxon>Moraxellaceae</taxon>
        <taxon>Alkanindiges</taxon>
    </lineage>
</organism>
<dbReference type="PANTHER" id="PTHR44809">
    <property type="match status" value="1"/>
</dbReference>
<dbReference type="AlphaFoldDB" id="A0A4Y7XE70"/>
<dbReference type="Gene3D" id="1.25.40.10">
    <property type="entry name" value="Tetratricopeptide repeat domain"/>
    <property type="match status" value="1"/>
</dbReference>
<dbReference type="OrthoDB" id="129043at2"/>
<dbReference type="SMART" id="SM00028">
    <property type="entry name" value="TPR"/>
    <property type="match status" value="5"/>
</dbReference>
<comment type="caution">
    <text evidence="2">The sequence shown here is derived from an EMBL/GenBank/DDBJ whole genome shotgun (WGS) entry which is preliminary data.</text>
</comment>
<dbReference type="SUPFAM" id="SSF81901">
    <property type="entry name" value="HCP-like"/>
    <property type="match status" value="1"/>
</dbReference>
<dbReference type="EMBL" id="SNTY01000013">
    <property type="protein sequence ID" value="TEU30062.1"/>
    <property type="molecule type" value="Genomic_DNA"/>
</dbReference>
<dbReference type="Proteomes" id="UP000297834">
    <property type="component" value="Unassembled WGS sequence"/>
</dbReference>
<keyword evidence="1" id="KW-0802">TPR repeat</keyword>
<protein>
    <submittedName>
        <fullName evidence="2">Type IV pilus biogenesis/stability protein PilW</fullName>
    </submittedName>
</protein>
<proteinExistence type="predicted"/>
<dbReference type="NCBIfam" id="TIGR02521">
    <property type="entry name" value="type_IV_pilW"/>
    <property type="match status" value="1"/>
</dbReference>
<dbReference type="STRING" id="1120977.GCA_000619845_00017"/>